<reference evidence="8" key="1">
    <citation type="submission" date="2023-05" db="EMBL/GenBank/DDBJ databases">
        <title>Whole genome sequence of Commensalibacter sp.</title>
        <authorList>
            <person name="Charoenyingcharoen P."/>
            <person name="Yukphan P."/>
        </authorList>
    </citation>
    <scope>NUCLEOTIDE SEQUENCE</scope>
    <source>
        <strain evidence="8">TBRC 10068</strain>
    </source>
</reference>
<feature type="transmembrane region" description="Helical" evidence="6">
    <location>
        <begin position="69"/>
        <end position="91"/>
    </location>
</feature>
<organism evidence="8 9">
    <name type="scientific">Commensalibacter nepenthis</name>
    <dbReference type="NCBI Taxonomy" id="3043872"/>
    <lineage>
        <taxon>Bacteria</taxon>
        <taxon>Pseudomonadati</taxon>
        <taxon>Pseudomonadota</taxon>
        <taxon>Alphaproteobacteria</taxon>
        <taxon>Acetobacterales</taxon>
        <taxon>Acetobacteraceae</taxon>
    </lineage>
</organism>
<dbReference type="PANTHER" id="PTHR38459:SF1">
    <property type="entry name" value="PROPHAGE BACTOPRENOL-LINKED GLUCOSE TRANSLOCASE HOMOLOG"/>
    <property type="match status" value="1"/>
</dbReference>
<dbReference type="RefSeq" id="WP_281462991.1">
    <property type="nucleotide sequence ID" value="NZ_JASBAN010000001.1"/>
</dbReference>
<dbReference type="Proteomes" id="UP001431775">
    <property type="component" value="Unassembled WGS sequence"/>
</dbReference>
<evidence type="ECO:0000256" key="6">
    <source>
        <dbReference type="SAM" id="Phobius"/>
    </source>
</evidence>
<dbReference type="InterPro" id="IPR051401">
    <property type="entry name" value="GtrA_CellWall_Glycosyl"/>
</dbReference>
<evidence type="ECO:0000313" key="9">
    <source>
        <dbReference type="Proteomes" id="UP001431775"/>
    </source>
</evidence>
<protein>
    <submittedName>
        <fullName evidence="8">GtrA family protein</fullName>
    </submittedName>
</protein>
<evidence type="ECO:0000313" key="8">
    <source>
        <dbReference type="EMBL" id="MDI2113384.1"/>
    </source>
</evidence>
<evidence type="ECO:0000256" key="1">
    <source>
        <dbReference type="ARBA" id="ARBA00004141"/>
    </source>
</evidence>
<dbReference type="Pfam" id="PF04138">
    <property type="entry name" value="GtrA_DPMS_TM"/>
    <property type="match status" value="1"/>
</dbReference>
<keyword evidence="3 6" id="KW-0812">Transmembrane</keyword>
<dbReference type="PANTHER" id="PTHR38459">
    <property type="entry name" value="PROPHAGE BACTOPRENOL-LINKED GLUCOSE TRANSLOCASE HOMOLOG"/>
    <property type="match status" value="1"/>
</dbReference>
<feature type="transmembrane region" description="Helical" evidence="6">
    <location>
        <begin position="41"/>
        <end position="62"/>
    </location>
</feature>
<evidence type="ECO:0000259" key="7">
    <source>
        <dbReference type="Pfam" id="PF04138"/>
    </source>
</evidence>
<keyword evidence="9" id="KW-1185">Reference proteome</keyword>
<keyword evidence="5 6" id="KW-0472">Membrane</keyword>
<keyword evidence="4 6" id="KW-1133">Transmembrane helix</keyword>
<evidence type="ECO:0000256" key="5">
    <source>
        <dbReference type="ARBA" id="ARBA00023136"/>
    </source>
</evidence>
<accession>A0ABT6Q9A4</accession>
<evidence type="ECO:0000256" key="2">
    <source>
        <dbReference type="ARBA" id="ARBA00009399"/>
    </source>
</evidence>
<feature type="transmembrane region" description="Helical" evidence="6">
    <location>
        <begin position="103"/>
        <end position="121"/>
    </location>
</feature>
<feature type="domain" description="GtrA/DPMS transmembrane" evidence="7">
    <location>
        <begin position="7"/>
        <end position="125"/>
    </location>
</feature>
<proteinExistence type="inferred from homology"/>
<comment type="similarity">
    <text evidence="2">Belongs to the GtrA family.</text>
</comment>
<feature type="transmembrane region" description="Helical" evidence="6">
    <location>
        <begin position="12"/>
        <end position="35"/>
    </location>
</feature>
<dbReference type="EMBL" id="JASBAN010000001">
    <property type="protein sequence ID" value="MDI2113384.1"/>
    <property type="molecule type" value="Genomic_DNA"/>
</dbReference>
<evidence type="ECO:0000256" key="4">
    <source>
        <dbReference type="ARBA" id="ARBA00022989"/>
    </source>
</evidence>
<gene>
    <name evidence="8" type="ORF">QJV33_08880</name>
</gene>
<evidence type="ECO:0000256" key="3">
    <source>
        <dbReference type="ARBA" id="ARBA00022692"/>
    </source>
</evidence>
<name>A0ABT6Q9A4_9PROT</name>
<comment type="caution">
    <text evidence="8">The sequence shown here is derived from an EMBL/GenBank/DDBJ whole genome shotgun (WGS) entry which is preliminary data.</text>
</comment>
<comment type="subcellular location">
    <subcellularLocation>
        <location evidence="1">Membrane</location>
        <topology evidence="1">Multi-pass membrane protein</topology>
    </subcellularLocation>
</comment>
<dbReference type="InterPro" id="IPR007267">
    <property type="entry name" value="GtrA_DPMS_TM"/>
</dbReference>
<sequence>MWVVFSKYIIVGLANTLLTMIVICALTYYGIGLYVANATGYAVGIIFSFILNSLFTFSAVLSFKKLLKFLIACLIAYLVNLIAIKVFFLLFRNQTYLADYRLYLAQLCGMGFYTITGFVLNKMWVMK</sequence>